<dbReference type="Pfam" id="PF05437">
    <property type="entry name" value="AzlD"/>
    <property type="match status" value="1"/>
</dbReference>
<evidence type="ECO:0000313" key="1">
    <source>
        <dbReference type="EMBL" id="RKR06580.1"/>
    </source>
</evidence>
<keyword evidence="2" id="KW-1185">Reference proteome</keyword>
<dbReference type="RefSeq" id="WP_245977628.1">
    <property type="nucleotide sequence ID" value="NZ_RBIN01000002.1"/>
</dbReference>
<gene>
    <name evidence="1" type="ORF">C7446_0561</name>
</gene>
<dbReference type="Proteomes" id="UP000281975">
    <property type="component" value="Unassembled WGS sequence"/>
</dbReference>
<reference evidence="1 2" key="1">
    <citation type="submission" date="2018-10" db="EMBL/GenBank/DDBJ databases">
        <title>Genomic Encyclopedia of Type Strains, Phase IV (KMG-IV): sequencing the most valuable type-strain genomes for metagenomic binning, comparative biology and taxonomic classification.</title>
        <authorList>
            <person name="Goeker M."/>
        </authorList>
    </citation>
    <scope>NUCLEOTIDE SEQUENCE [LARGE SCALE GENOMIC DNA]</scope>
    <source>
        <strain evidence="1 2">DSM 23229</strain>
    </source>
</reference>
<dbReference type="InterPro" id="IPR008407">
    <property type="entry name" value="Brnchd-chn_aa_trnsp_AzlD"/>
</dbReference>
<sequence length="118" mass="12747">MSAEGMTMKPWRGGMRDALGTLMMRLLPLFWARARLHARARDARHDAMPRWLGRLGPLMIAALPGHALVPSGNEPMAWLSTLAGAGATPLVWYRTRSLGWPVPAGVAVFGMVTALMGG</sequence>
<name>A0A420WZ72_9GAMM</name>
<dbReference type="EMBL" id="RBIN01000002">
    <property type="protein sequence ID" value="RKR06580.1"/>
    <property type="molecule type" value="Genomic_DNA"/>
</dbReference>
<accession>A0A420WZ72</accession>
<proteinExistence type="predicted"/>
<dbReference type="AlphaFoldDB" id="A0A420WZ72"/>
<protein>
    <submittedName>
        <fullName evidence="1">Branched-subunit amino acid transport protein AzlD</fullName>
    </submittedName>
</protein>
<organism evidence="1 2">
    <name type="scientific">Kushneria sinocarnis</name>
    <dbReference type="NCBI Taxonomy" id="595502"/>
    <lineage>
        <taxon>Bacteria</taxon>
        <taxon>Pseudomonadati</taxon>
        <taxon>Pseudomonadota</taxon>
        <taxon>Gammaproteobacteria</taxon>
        <taxon>Oceanospirillales</taxon>
        <taxon>Halomonadaceae</taxon>
        <taxon>Kushneria</taxon>
    </lineage>
</organism>
<evidence type="ECO:0000313" key="2">
    <source>
        <dbReference type="Proteomes" id="UP000281975"/>
    </source>
</evidence>
<comment type="caution">
    <text evidence="1">The sequence shown here is derived from an EMBL/GenBank/DDBJ whole genome shotgun (WGS) entry which is preliminary data.</text>
</comment>